<dbReference type="EMBL" id="CAJNYD010001977">
    <property type="protein sequence ID" value="CAF3384539.1"/>
    <property type="molecule type" value="Genomic_DNA"/>
</dbReference>
<comment type="caution">
    <text evidence="1">The sequence shown here is derived from an EMBL/GenBank/DDBJ whole genome shotgun (WGS) entry which is preliminary data.</text>
</comment>
<dbReference type="EMBL" id="CAJNXB010000433">
    <property type="protein sequence ID" value="CAF3051463.1"/>
    <property type="molecule type" value="Genomic_DNA"/>
</dbReference>
<sequence length="164" mass="18600">MSKFKQQLLFLNEREKFFIKSNDNLIQPIVSSSALSNLNLSSSFSSSTPSSFLFSESIPDRGSKEFINDATSESDESLIAQEKNDLFPDKYVMPPLPNALLKDIQNGALNKFGPHYSNRQILIEAVAYDLIDKYNMFYPTHKQFQVIGEAIVECLKLPLIQENI</sequence>
<evidence type="ECO:0000313" key="3">
    <source>
        <dbReference type="EMBL" id="CAF4503911.1"/>
    </source>
</evidence>
<evidence type="ECO:0000313" key="1">
    <source>
        <dbReference type="EMBL" id="CAF3051463.1"/>
    </source>
</evidence>
<proteinExistence type="predicted"/>
<evidence type="ECO:0000313" key="6">
    <source>
        <dbReference type="Proteomes" id="UP000663873"/>
    </source>
</evidence>
<dbReference type="Proteomes" id="UP000663825">
    <property type="component" value="Unassembled WGS sequence"/>
</dbReference>
<feature type="non-terminal residue" evidence="1">
    <location>
        <position position="1"/>
    </location>
</feature>
<name>A0A817MD79_9BILA</name>
<dbReference type="Proteomes" id="UP000663873">
    <property type="component" value="Unassembled WGS sequence"/>
</dbReference>
<evidence type="ECO:0000313" key="2">
    <source>
        <dbReference type="EMBL" id="CAF3384539.1"/>
    </source>
</evidence>
<protein>
    <submittedName>
        <fullName evidence="1">Uncharacterized protein</fullName>
    </submittedName>
</protein>
<dbReference type="Proteomes" id="UP000663851">
    <property type="component" value="Unassembled WGS sequence"/>
</dbReference>
<dbReference type="AlphaFoldDB" id="A0A817MD79"/>
<evidence type="ECO:0000313" key="5">
    <source>
        <dbReference type="Proteomes" id="UP000663825"/>
    </source>
</evidence>
<reference evidence="1" key="1">
    <citation type="submission" date="2021-02" db="EMBL/GenBank/DDBJ databases">
        <authorList>
            <person name="Nowell W R."/>
        </authorList>
    </citation>
    <scope>NUCLEOTIDE SEQUENCE</scope>
</reference>
<accession>A0A817MD79</accession>
<keyword evidence="6" id="KW-1185">Reference proteome</keyword>
<evidence type="ECO:0000313" key="4">
    <source>
        <dbReference type="EMBL" id="CAF4537030.1"/>
    </source>
</evidence>
<dbReference type="EMBL" id="CAJOBO010005105">
    <property type="protein sequence ID" value="CAF4537030.1"/>
    <property type="molecule type" value="Genomic_DNA"/>
</dbReference>
<dbReference type="OrthoDB" id="10055882at2759"/>
<organism evidence="1 5">
    <name type="scientific">Rotaria socialis</name>
    <dbReference type="NCBI Taxonomy" id="392032"/>
    <lineage>
        <taxon>Eukaryota</taxon>
        <taxon>Metazoa</taxon>
        <taxon>Spiralia</taxon>
        <taxon>Gnathifera</taxon>
        <taxon>Rotifera</taxon>
        <taxon>Eurotatoria</taxon>
        <taxon>Bdelloidea</taxon>
        <taxon>Philodinida</taxon>
        <taxon>Philodinidae</taxon>
        <taxon>Rotaria</taxon>
    </lineage>
</organism>
<dbReference type="EMBL" id="CAJOBP010006934">
    <property type="protein sequence ID" value="CAF4503911.1"/>
    <property type="molecule type" value="Genomic_DNA"/>
</dbReference>
<gene>
    <name evidence="4" type="ORF">HFQ381_LOCUS30095</name>
    <name evidence="2" type="ORF">LUA448_LOCUS16080</name>
    <name evidence="1" type="ORF">TIS948_LOCUS4045</name>
    <name evidence="3" type="ORF">UJA718_LOCUS26520</name>
</gene>
<dbReference type="Proteomes" id="UP000663833">
    <property type="component" value="Unassembled WGS sequence"/>
</dbReference>